<dbReference type="SUPFAM" id="SSF143120">
    <property type="entry name" value="YefM-like"/>
    <property type="match status" value="1"/>
</dbReference>
<dbReference type="InterPro" id="IPR036165">
    <property type="entry name" value="YefM-like_sf"/>
</dbReference>
<proteinExistence type="inferred from homology"/>
<dbReference type="Proteomes" id="UP000178127">
    <property type="component" value="Unassembled WGS sequence"/>
</dbReference>
<evidence type="ECO:0008006" key="4">
    <source>
        <dbReference type="Google" id="ProtNLM"/>
    </source>
</evidence>
<accession>A0A1F4V9K6</accession>
<dbReference type="AlphaFoldDB" id="A0A1F4V9K6"/>
<comment type="caution">
    <text evidence="2">The sequence shown here is derived from an EMBL/GenBank/DDBJ whole genome shotgun (WGS) entry which is preliminary data.</text>
</comment>
<evidence type="ECO:0000313" key="2">
    <source>
        <dbReference type="EMBL" id="OGC53902.1"/>
    </source>
</evidence>
<organism evidence="2 3">
    <name type="scientific">candidate division WWE3 bacterium RIFCSPHIGHO2_02_FULL_38_14</name>
    <dbReference type="NCBI Taxonomy" id="1802620"/>
    <lineage>
        <taxon>Bacteria</taxon>
        <taxon>Katanobacteria</taxon>
    </lineage>
</organism>
<evidence type="ECO:0000256" key="1">
    <source>
        <dbReference type="ARBA" id="ARBA00009981"/>
    </source>
</evidence>
<dbReference type="STRING" id="1802620.A3D91_03900"/>
<protein>
    <recommendedName>
        <fullName evidence="4">Antitoxin</fullName>
    </recommendedName>
</protein>
<evidence type="ECO:0000313" key="3">
    <source>
        <dbReference type="Proteomes" id="UP000178127"/>
    </source>
</evidence>
<name>A0A1F4V9K6_UNCKA</name>
<reference evidence="2 3" key="1">
    <citation type="journal article" date="2016" name="Nat. Commun.">
        <title>Thousands of microbial genomes shed light on interconnected biogeochemical processes in an aquifer system.</title>
        <authorList>
            <person name="Anantharaman K."/>
            <person name="Brown C.T."/>
            <person name="Hug L.A."/>
            <person name="Sharon I."/>
            <person name="Castelle C.J."/>
            <person name="Probst A.J."/>
            <person name="Thomas B.C."/>
            <person name="Singh A."/>
            <person name="Wilkins M.J."/>
            <person name="Karaoz U."/>
            <person name="Brodie E.L."/>
            <person name="Williams K.H."/>
            <person name="Hubbard S.S."/>
            <person name="Banfield J.F."/>
        </authorList>
    </citation>
    <scope>NUCLEOTIDE SEQUENCE [LARGE SCALE GENOMIC DNA]</scope>
</reference>
<dbReference type="EMBL" id="MEVD01000007">
    <property type="protein sequence ID" value="OGC53902.1"/>
    <property type="molecule type" value="Genomic_DNA"/>
</dbReference>
<comment type="similarity">
    <text evidence="1">Belongs to the phD/YefM antitoxin family.</text>
</comment>
<gene>
    <name evidence="2" type="ORF">A3D91_03900</name>
</gene>
<sequence>MLDKLYNMCYVISMKNDKIKKVTVRALQHNLAAYLEMAKADPIVVTKHGNDEVLMINPVKYHYTEKTNKPYRVKDTKFVGMYKDREDWKGLSNSDVTNKLRNDSWYGK</sequence>